<organism evidence="2 3">
    <name type="scientific">Arthrospiribacter ruber</name>
    <dbReference type="NCBI Taxonomy" id="2487934"/>
    <lineage>
        <taxon>Bacteria</taxon>
        <taxon>Pseudomonadati</taxon>
        <taxon>Bacteroidota</taxon>
        <taxon>Cytophagia</taxon>
        <taxon>Cytophagales</taxon>
        <taxon>Cyclobacteriaceae</taxon>
        <taxon>Arthrospiribacter</taxon>
    </lineage>
</organism>
<dbReference type="Proteomes" id="UP000727490">
    <property type="component" value="Unassembled WGS sequence"/>
</dbReference>
<dbReference type="RefSeq" id="WP_219294008.1">
    <property type="nucleotide sequence ID" value="NZ_RPHB01000013.1"/>
</dbReference>
<comment type="caution">
    <text evidence="2">The sequence shown here is derived from an EMBL/GenBank/DDBJ whole genome shotgun (WGS) entry which is preliminary data.</text>
</comment>
<evidence type="ECO:0000313" key="3">
    <source>
        <dbReference type="Proteomes" id="UP000727490"/>
    </source>
</evidence>
<protein>
    <submittedName>
        <fullName evidence="2">Uncharacterized protein</fullName>
    </submittedName>
</protein>
<keyword evidence="3" id="KW-1185">Reference proteome</keyword>
<feature type="signal peptide" evidence="1">
    <location>
        <begin position="1"/>
        <end position="21"/>
    </location>
</feature>
<evidence type="ECO:0000256" key="1">
    <source>
        <dbReference type="SAM" id="SignalP"/>
    </source>
</evidence>
<proteinExistence type="predicted"/>
<reference evidence="2 3" key="1">
    <citation type="journal article" date="2020" name="Syst. Appl. Microbiol.">
        <title>Arthrospiribacter ruber gen. nov., sp. nov., a novel bacterium isolated from Arthrospira cultures.</title>
        <authorList>
            <person name="Waleron M."/>
            <person name="Misztak A."/>
            <person name="Waleron M.M."/>
            <person name="Furmaniak M."/>
            <person name="Mrozik A."/>
            <person name="Waleron K."/>
        </authorList>
    </citation>
    <scope>NUCLEOTIDE SEQUENCE [LARGE SCALE GENOMIC DNA]</scope>
    <source>
        <strain evidence="2 3">DPMB0001</strain>
    </source>
</reference>
<feature type="chain" id="PRO_5036914230" evidence="1">
    <location>
        <begin position="22"/>
        <end position="185"/>
    </location>
</feature>
<evidence type="ECO:0000313" key="2">
    <source>
        <dbReference type="EMBL" id="MBW3470281.1"/>
    </source>
</evidence>
<dbReference type="AlphaFoldDB" id="A0A951J5B2"/>
<gene>
    <name evidence="2" type="ORF">EGN73_21065</name>
</gene>
<name>A0A951J5B2_9BACT</name>
<keyword evidence="1" id="KW-0732">Signal</keyword>
<dbReference type="EMBL" id="RPHB01000013">
    <property type="protein sequence ID" value="MBW3470281.1"/>
    <property type="molecule type" value="Genomic_DNA"/>
</dbReference>
<sequence length="185" mass="21330">MKIYKVLIFTSFLFISLASMAMQVELNSMFFLSEPENEVFVDRKKAILKKENKPEEPLTEKPTTAKAESMDTYSFEILEFTSAKESKMNTINKTGRLVIMDKDMFKKSGLKVVSGLYTEIFDEEFNILISKDFAQKLFGDEDPYNKILLLGDMHFVVVKGIFRTPPDGFKYDVITNPKTFKKLVN</sequence>
<accession>A0A951J5B2</accession>